<dbReference type="AlphaFoldDB" id="A0A6A6JHZ7"/>
<dbReference type="EMBL" id="ML986500">
    <property type="protein sequence ID" value="KAF2274879.1"/>
    <property type="molecule type" value="Genomic_DNA"/>
</dbReference>
<evidence type="ECO:0000313" key="2">
    <source>
        <dbReference type="Proteomes" id="UP000800097"/>
    </source>
</evidence>
<proteinExistence type="predicted"/>
<accession>A0A6A6JHZ7</accession>
<protein>
    <recommendedName>
        <fullName evidence="3">F-box domain-containing protein</fullName>
    </recommendedName>
</protein>
<keyword evidence="2" id="KW-1185">Reference proteome</keyword>
<organism evidence="1 2">
    <name type="scientific">Westerdykella ornata</name>
    <dbReference type="NCBI Taxonomy" id="318751"/>
    <lineage>
        <taxon>Eukaryota</taxon>
        <taxon>Fungi</taxon>
        <taxon>Dikarya</taxon>
        <taxon>Ascomycota</taxon>
        <taxon>Pezizomycotina</taxon>
        <taxon>Dothideomycetes</taxon>
        <taxon>Pleosporomycetidae</taxon>
        <taxon>Pleosporales</taxon>
        <taxon>Sporormiaceae</taxon>
        <taxon>Westerdykella</taxon>
    </lineage>
</organism>
<sequence>MSLLLSIPPELLRLILSALADIDLPSLYTSRRTCRTINNIVTDILKTLSKNHAAAISSFLQSHFAPVLDSSAASPENIPIEKPRGWTPFHALPWACNRARRRRYLREEASWRKIPMVSPSGHPIQRLQFVTTKSNESIPYKEVLQGGDVCFLVVAGENLEIYEFPQGIGLGMLWDVVVRQSTGCDNWYWGWKLYFETRITDLEEFLEPWREREDVASLVKDRLFTYDRHYAVLLFGETILDRGSGNGKVSWTPQRLGEWEAHSLIEGFDEQLCFKDGCLIGFFYPEGRPPGLHWPRGRPEELEVADEIEGWAKRFVSPEFAPESRKDLYGSHGDEWDIYDTESTLSSSCESQASFD</sequence>
<reference evidence="1" key="1">
    <citation type="journal article" date="2020" name="Stud. Mycol.">
        <title>101 Dothideomycetes genomes: a test case for predicting lifestyles and emergence of pathogens.</title>
        <authorList>
            <person name="Haridas S."/>
            <person name="Albert R."/>
            <person name="Binder M."/>
            <person name="Bloem J."/>
            <person name="Labutti K."/>
            <person name="Salamov A."/>
            <person name="Andreopoulos B."/>
            <person name="Baker S."/>
            <person name="Barry K."/>
            <person name="Bills G."/>
            <person name="Bluhm B."/>
            <person name="Cannon C."/>
            <person name="Castanera R."/>
            <person name="Culley D."/>
            <person name="Daum C."/>
            <person name="Ezra D."/>
            <person name="Gonzalez J."/>
            <person name="Henrissat B."/>
            <person name="Kuo A."/>
            <person name="Liang C."/>
            <person name="Lipzen A."/>
            <person name="Lutzoni F."/>
            <person name="Magnuson J."/>
            <person name="Mondo S."/>
            <person name="Nolan M."/>
            <person name="Ohm R."/>
            <person name="Pangilinan J."/>
            <person name="Park H.-J."/>
            <person name="Ramirez L."/>
            <person name="Alfaro M."/>
            <person name="Sun H."/>
            <person name="Tritt A."/>
            <person name="Yoshinaga Y."/>
            <person name="Zwiers L.-H."/>
            <person name="Turgeon B."/>
            <person name="Goodwin S."/>
            <person name="Spatafora J."/>
            <person name="Crous P."/>
            <person name="Grigoriev I."/>
        </authorList>
    </citation>
    <scope>NUCLEOTIDE SEQUENCE</scope>
    <source>
        <strain evidence="1">CBS 379.55</strain>
    </source>
</reference>
<dbReference type="GeneID" id="54554832"/>
<dbReference type="Proteomes" id="UP000800097">
    <property type="component" value="Unassembled WGS sequence"/>
</dbReference>
<dbReference type="RefSeq" id="XP_033652418.1">
    <property type="nucleotide sequence ID" value="XM_033801657.1"/>
</dbReference>
<evidence type="ECO:0000313" key="1">
    <source>
        <dbReference type="EMBL" id="KAF2274879.1"/>
    </source>
</evidence>
<gene>
    <name evidence="1" type="ORF">EI97DRAFT_468463</name>
</gene>
<name>A0A6A6JHZ7_WESOR</name>
<evidence type="ECO:0008006" key="3">
    <source>
        <dbReference type="Google" id="ProtNLM"/>
    </source>
</evidence>